<evidence type="ECO:0000313" key="2">
    <source>
        <dbReference type="EMBL" id="MCY6372306.1"/>
    </source>
</evidence>
<protein>
    <submittedName>
        <fullName evidence="2">MBL fold metallo-hydrolase</fullName>
    </submittedName>
</protein>
<sequence>MKIKRVGSRGYMFTFFELVDTEFDCSTNVYLIDGKDYLFLCDTYLGPKSMLEIKKFINKHLDEKPIIVFNSHSDWDHIWGNCFFKNSIIISHEICREDIEKNALYELNKYKEHCQGEVKIYIPNLTFKERLDFIDEDIEFFYSPGHTNNSASCFDRKDNVLFVGDNIENPQPYLTCNNFDIYEKTLNKYIEIQADYIIPGHGDVANYDLVRKNLKYIKKCAYS</sequence>
<dbReference type="Gene3D" id="3.60.15.10">
    <property type="entry name" value="Ribonuclease Z/Hydroxyacylglutathione hydrolase-like"/>
    <property type="match status" value="1"/>
</dbReference>
<reference evidence="2" key="1">
    <citation type="submission" date="2022-12" db="EMBL/GenBank/DDBJ databases">
        <authorList>
            <person name="Wang J."/>
        </authorList>
    </citation>
    <scope>NUCLEOTIDE SEQUENCE</scope>
    <source>
        <strain evidence="2">HY-42-06</strain>
    </source>
</reference>
<gene>
    <name evidence="2" type="ORF">OXH55_16870</name>
</gene>
<dbReference type="PANTHER" id="PTHR42951">
    <property type="entry name" value="METALLO-BETA-LACTAMASE DOMAIN-CONTAINING"/>
    <property type="match status" value="1"/>
</dbReference>
<dbReference type="Pfam" id="PF00753">
    <property type="entry name" value="Lactamase_B"/>
    <property type="match status" value="1"/>
</dbReference>
<name>A0ABT4CT99_9CLOT</name>
<proteinExistence type="predicted"/>
<comment type="caution">
    <text evidence="2">The sequence shown here is derived from an EMBL/GenBank/DDBJ whole genome shotgun (WGS) entry which is preliminary data.</text>
</comment>
<evidence type="ECO:0000259" key="1">
    <source>
        <dbReference type="SMART" id="SM00849"/>
    </source>
</evidence>
<dbReference type="EMBL" id="JAPQES010000007">
    <property type="protein sequence ID" value="MCY6372306.1"/>
    <property type="molecule type" value="Genomic_DNA"/>
</dbReference>
<dbReference type="SUPFAM" id="SSF56281">
    <property type="entry name" value="Metallo-hydrolase/oxidoreductase"/>
    <property type="match status" value="1"/>
</dbReference>
<dbReference type="InterPro" id="IPR001279">
    <property type="entry name" value="Metallo-B-lactamas"/>
</dbReference>
<evidence type="ECO:0000313" key="3">
    <source>
        <dbReference type="Proteomes" id="UP001079657"/>
    </source>
</evidence>
<dbReference type="InterPro" id="IPR050855">
    <property type="entry name" value="NDM-1-like"/>
</dbReference>
<dbReference type="Proteomes" id="UP001079657">
    <property type="component" value="Unassembled WGS sequence"/>
</dbReference>
<organism evidence="2 3">
    <name type="scientific">Clostridium ganghwense</name>
    <dbReference type="NCBI Taxonomy" id="312089"/>
    <lineage>
        <taxon>Bacteria</taxon>
        <taxon>Bacillati</taxon>
        <taxon>Bacillota</taxon>
        <taxon>Clostridia</taxon>
        <taxon>Eubacteriales</taxon>
        <taxon>Clostridiaceae</taxon>
        <taxon>Clostridium</taxon>
    </lineage>
</organism>
<keyword evidence="3" id="KW-1185">Reference proteome</keyword>
<dbReference type="SMART" id="SM00849">
    <property type="entry name" value="Lactamase_B"/>
    <property type="match status" value="1"/>
</dbReference>
<accession>A0ABT4CT99</accession>
<dbReference type="InterPro" id="IPR036866">
    <property type="entry name" value="RibonucZ/Hydroxyglut_hydro"/>
</dbReference>
<dbReference type="RefSeq" id="WP_268051271.1">
    <property type="nucleotide sequence ID" value="NZ_JAPQES010000007.1"/>
</dbReference>
<feature type="domain" description="Metallo-beta-lactamase" evidence="1">
    <location>
        <begin position="26"/>
        <end position="201"/>
    </location>
</feature>